<dbReference type="Pfam" id="PF01022">
    <property type="entry name" value="HTH_5"/>
    <property type="match status" value="1"/>
</dbReference>
<keyword evidence="2" id="KW-0238">DNA-binding</keyword>
<feature type="domain" description="HTH arsR-type" evidence="4">
    <location>
        <begin position="15"/>
        <end position="108"/>
    </location>
</feature>
<organism evidence="5 6">
    <name type="scientific">Thermus tengchongensis</name>
    <dbReference type="NCBI Taxonomy" id="1214928"/>
    <lineage>
        <taxon>Bacteria</taxon>
        <taxon>Thermotogati</taxon>
        <taxon>Deinococcota</taxon>
        <taxon>Deinococci</taxon>
        <taxon>Thermales</taxon>
        <taxon>Thermaceae</taxon>
        <taxon>Thermus</taxon>
    </lineage>
</organism>
<dbReference type="SMART" id="SM00418">
    <property type="entry name" value="HTH_ARSR"/>
    <property type="match status" value="1"/>
</dbReference>
<dbReference type="CDD" id="cd00090">
    <property type="entry name" value="HTH_ARSR"/>
    <property type="match status" value="1"/>
</dbReference>
<dbReference type="InterPro" id="IPR036390">
    <property type="entry name" value="WH_DNA-bd_sf"/>
</dbReference>
<dbReference type="SUPFAM" id="SSF46785">
    <property type="entry name" value="Winged helix' DNA-binding domain"/>
    <property type="match status" value="1"/>
</dbReference>
<dbReference type="InterPro" id="IPR051011">
    <property type="entry name" value="Metal_resp_trans_reg"/>
</dbReference>
<keyword evidence="1" id="KW-0805">Transcription regulation</keyword>
<keyword evidence="3" id="KW-0804">Transcription</keyword>
<accession>A0ABY2K727</accession>
<dbReference type="Gene3D" id="1.10.10.10">
    <property type="entry name" value="Winged helix-like DNA-binding domain superfamily/Winged helix DNA-binding domain"/>
    <property type="match status" value="1"/>
</dbReference>
<evidence type="ECO:0000313" key="6">
    <source>
        <dbReference type="Proteomes" id="UP000297244"/>
    </source>
</evidence>
<keyword evidence="6" id="KW-1185">Reference proteome</keyword>
<dbReference type="PANTHER" id="PTHR43132">
    <property type="entry name" value="ARSENICAL RESISTANCE OPERON REPRESSOR ARSR-RELATED"/>
    <property type="match status" value="1"/>
</dbReference>
<dbReference type="PANTHER" id="PTHR43132:SF6">
    <property type="entry name" value="HTH-TYPE TRANSCRIPTIONAL REPRESSOR CZRA"/>
    <property type="match status" value="1"/>
</dbReference>
<evidence type="ECO:0000313" key="5">
    <source>
        <dbReference type="EMBL" id="TFU16706.1"/>
    </source>
</evidence>
<name>A0ABY2K727_9DEIN</name>
<dbReference type="Proteomes" id="UP000297244">
    <property type="component" value="Unassembled WGS sequence"/>
</dbReference>
<evidence type="ECO:0000256" key="1">
    <source>
        <dbReference type="ARBA" id="ARBA00023015"/>
    </source>
</evidence>
<protein>
    <submittedName>
        <fullName evidence="5">Transcriptional regulator</fullName>
    </submittedName>
</protein>
<sequence length="116" mass="12521">MSARSATNPLGKAGLPVEDLERVLRIFSALAEATPLRIALGLLEGEESVGRLTQRLQLPQSTTSRHLAVLRGAGVVAARRQGTQVFYRLKSHVADLLIQAFAHAKHQRLGLPDHGA</sequence>
<dbReference type="InterPro" id="IPR001845">
    <property type="entry name" value="HTH_ArsR_DNA-bd_dom"/>
</dbReference>
<evidence type="ECO:0000256" key="2">
    <source>
        <dbReference type="ARBA" id="ARBA00023125"/>
    </source>
</evidence>
<reference evidence="5 6" key="1">
    <citation type="submission" date="2019-03" db="EMBL/GenBank/DDBJ databases">
        <title>Thermus tengchongensis species for the arsenic transformation mechanism.</title>
        <authorList>
            <person name="Yuan G.C."/>
        </authorList>
    </citation>
    <scope>NUCLEOTIDE SEQUENCE [LARGE SCALE GENOMIC DNA]</scope>
    <source>
        <strain evidence="5 6">15Y</strain>
    </source>
</reference>
<dbReference type="InterPro" id="IPR011991">
    <property type="entry name" value="ArsR-like_HTH"/>
</dbReference>
<dbReference type="NCBIfam" id="NF033788">
    <property type="entry name" value="HTH_metalloreg"/>
    <property type="match status" value="1"/>
</dbReference>
<evidence type="ECO:0000259" key="4">
    <source>
        <dbReference type="PROSITE" id="PS50987"/>
    </source>
</evidence>
<gene>
    <name evidence="5" type="ORF">E0489_04685</name>
</gene>
<dbReference type="EMBL" id="SKBL01000004">
    <property type="protein sequence ID" value="TFU16706.1"/>
    <property type="molecule type" value="Genomic_DNA"/>
</dbReference>
<dbReference type="InterPro" id="IPR036388">
    <property type="entry name" value="WH-like_DNA-bd_sf"/>
</dbReference>
<evidence type="ECO:0000256" key="3">
    <source>
        <dbReference type="ARBA" id="ARBA00023163"/>
    </source>
</evidence>
<dbReference type="PROSITE" id="PS50987">
    <property type="entry name" value="HTH_ARSR_2"/>
    <property type="match status" value="1"/>
</dbReference>
<dbReference type="PRINTS" id="PR00778">
    <property type="entry name" value="HTHARSR"/>
</dbReference>
<comment type="caution">
    <text evidence="5">The sequence shown here is derived from an EMBL/GenBank/DDBJ whole genome shotgun (WGS) entry which is preliminary data.</text>
</comment>
<proteinExistence type="predicted"/>